<dbReference type="Pfam" id="PF10456">
    <property type="entry name" value="BAR_3_WASP_bdg"/>
    <property type="match status" value="1"/>
</dbReference>
<dbReference type="PROSITE" id="PS50195">
    <property type="entry name" value="PX"/>
    <property type="match status" value="1"/>
</dbReference>
<feature type="domain" description="SH3" evidence="8">
    <location>
        <begin position="1"/>
        <end position="61"/>
    </location>
</feature>
<feature type="region of interest" description="Disordered" evidence="7">
    <location>
        <begin position="143"/>
        <end position="162"/>
    </location>
</feature>
<evidence type="ECO:0000256" key="1">
    <source>
        <dbReference type="ARBA" id="ARBA00004156"/>
    </source>
</evidence>
<evidence type="ECO:0000259" key="9">
    <source>
        <dbReference type="PROSITE" id="PS50195"/>
    </source>
</evidence>
<dbReference type="SUPFAM" id="SSF103657">
    <property type="entry name" value="BAR/IMD domain-like"/>
    <property type="match status" value="1"/>
</dbReference>
<dbReference type="SUPFAM" id="SSF64268">
    <property type="entry name" value="PX domain"/>
    <property type="match status" value="1"/>
</dbReference>
<dbReference type="PANTHER" id="PTHR45827:SF1">
    <property type="entry name" value="SORTING NEXIN"/>
    <property type="match status" value="1"/>
</dbReference>
<dbReference type="Pfam" id="PF00787">
    <property type="entry name" value="PX"/>
    <property type="match status" value="1"/>
</dbReference>
<dbReference type="FunFam" id="3.30.1520.10:FF:000004">
    <property type="entry name" value="Sorting nexin"/>
    <property type="match status" value="1"/>
</dbReference>
<dbReference type="PANTHER" id="PTHR45827">
    <property type="entry name" value="SORTING NEXIN"/>
    <property type="match status" value="1"/>
</dbReference>
<feature type="compositionally biased region" description="Polar residues" evidence="7">
    <location>
        <begin position="215"/>
        <end position="238"/>
    </location>
</feature>
<comment type="subcellular location">
    <subcellularLocation>
        <location evidence="1">Cytoplasmic vesicle membrane</location>
    </subcellularLocation>
</comment>
<dbReference type="GO" id="GO:0030659">
    <property type="term" value="C:cytoplasmic vesicle membrane"/>
    <property type="evidence" value="ECO:0007669"/>
    <property type="project" value="UniProtKB-SubCell"/>
</dbReference>
<keyword evidence="5" id="KW-0968">Cytoplasmic vesicle</keyword>
<feature type="domain" description="PX" evidence="9">
    <location>
        <begin position="347"/>
        <end position="457"/>
    </location>
</feature>
<comment type="caution">
    <text evidence="10">The sequence shown here is derived from an EMBL/GenBank/DDBJ whole genome shotgun (WGS) entry which is preliminary data.</text>
</comment>
<dbReference type="InterPro" id="IPR036871">
    <property type="entry name" value="PX_dom_sf"/>
</dbReference>
<dbReference type="GO" id="GO:0035091">
    <property type="term" value="F:phosphatidylinositol binding"/>
    <property type="evidence" value="ECO:0007669"/>
    <property type="project" value="InterPro"/>
</dbReference>
<dbReference type="CDD" id="cd06862">
    <property type="entry name" value="PX_SNX9_18_like"/>
    <property type="match status" value="1"/>
</dbReference>
<dbReference type="Pfam" id="PF14604">
    <property type="entry name" value="SH3_9"/>
    <property type="match status" value="1"/>
</dbReference>
<gene>
    <name evidence="10" type="ORF">MSPICULIGERA_LOCUS17901</name>
</gene>
<organism evidence="10 11">
    <name type="scientific">Mesorhabditis spiculigera</name>
    <dbReference type="NCBI Taxonomy" id="96644"/>
    <lineage>
        <taxon>Eukaryota</taxon>
        <taxon>Metazoa</taxon>
        <taxon>Ecdysozoa</taxon>
        <taxon>Nematoda</taxon>
        <taxon>Chromadorea</taxon>
        <taxon>Rhabditida</taxon>
        <taxon>Rhabditina</taxon>
        <taxon>Rhabditomorpha</taxon>
        <taxon>Rhabditoidea</taxon>
        <taxon>Rhabditidae</taxon>
        <taxon>Mesorhabditinae</taxon>
        <taxon>Mesorhabditis</taxon>
    </lineage>
</organism>
<evidence type="ECO:0000256" key="5">
    <source>
        <dbReference type="ARBA" id="ARBA00023329"/>
    </source>
</evidence>
<evidence type="ECO:0000256" key="2">
    <source>
        <dbReference type="ARBA" id="ARBA00010883"/>
    </source>
</evidence>
<proteinExistence type="inferred from homology"/>
<dbReference type="AlphaFoldDB" id="A0AA36G6A9"/>
<evidence type="ECO:0000313" key="10">
    <source>
        <dbReference type="EMBL" id="CAJ0579693.1"/>
    </source>
</evidence>
<feature type="compositionally biased region" description="Acidic residues" evidence="7">
    <location>
        <begin position="240"/>
        <end position="254"/>
    </location>
</feature>
<dbReference type="GO" id="GO:0006897">
    <property type="term" value="P:endocytosis"/>
    <property type="evidence" value="ECO:0007669"/>
    <property type="project" value="TreeGrafter"/>
</dbReference>
<name>A0AA36G6A9_9BILA</name>
<sequence length="684" mass="76683">MRQVTVEYDFNAQPGSGEMTVHTGEVLTIIRDKVDGGWLEAKNARGDVGLVPETYVGPYNPPAHPPHHLIGVEFDCPGTWGRRGTPGNSVRHSRPTLPSIATVFPFAMLFTSGLRKAVEQMDPDVAKALADRRAKQMRRRHTCAAFKTENPLSSPQRQPKPAVGRNVLLEEEEESISAPMVVPPISSIPSAPSSFTKPASTFDDWGTPAPFIPPSYSQNAPPGHETIQQPAAGSQVSPNDDFDDEWTDDDDDAPEAPQPARGGGGGYQGAAPIHPQSSLARTQSTTSGIAAQNAKVSRSINRFTQFVKSGMESYVLSDAQKNFPASEKLAIIMSDHGPIWRPVDQYYTCTVDKPKKETKLGGLKKFIAYSLTSSITGIQVSRRYKHFDWFHEQLQSKFIMIPIPPLPEKQVSGLYEEDLIDHRKHILQLYVNKICRHPVISRAEVWLHFMSCTDEKQWKTGKRKAEKDEFVGGNFLFTVQFPEQPLQMHEVERQVEQFQRGVRSMEDSVRVMHERLTGFQKLYAGPVKQNWQRMAAAFQSLGKSFEIDATAASAKMVEALHRTGNQYNHIGDEIDRHTKEDIEPVLENLYSYKGTIQNVPDILGLHKQAIGKLREAEGKVSQSDVDRIKKRVDNTSYIVMAEMNHLNSEKIEDYKHVIGAFLKQQAECHQRTANMLNEMAKLYS</sequence>
<dbReference type="InterPro" id="IPR001452">
    <property type="entry name" value="SH3_domain"/>
</dbReference>
<dbReference type="GO" id="GO:0097320">
    <property type="term" value="P:plasma membrane tubulation"/>
    <property type="evidence" value="ECO:0007669"/>
    <property type="project" value="TreeGrafter"/>
</dbReference>
<evidence type="ECO:0008006" key="12">
    <source>
        <dbReference type="Google" id="ProtNLM"/>
    </source>
</evidence>
<feature type="compositionally biased region" description="Polar residues" evidence="7">
    <location>
        <begin position="275"/>
        <end position="292"/>
    </location>
</feature>
<dbReference type="SUPFAM" id="SSF50044">
    <property type="entry name" value="SH3-domain"/>
    <property type="match status" value="1"/>
</dbReference>
<dbReference type="Gene3D" id="1.20.1270.60">
    <property type="entry name" value="Arfaptin homology (AH) domain/BAR domain"/>
    <property type="match status" value="1"/>
</dbReference>
<protein>
    <recommendedName>
        <fullName evidence="12">Sorting nexin</fullName>
    </recommendedName>
</protein>
<feature type="non-terminal residue" evidence="10">
    <location>
        <position position="684"/>
    </location>
</feature>
<keyword evidence="4" id="KW-0472">Membrane</keyword>
<dbReference type="Proteomes" id="UP001177023">
    <property type="component" value="Unassembled WGS sequence"/>
</dbReference>
<dbReference type="InterPro" id="IPR001683">
    <property type="entry name" value="PX_dom"/>
</dbReference>
<dbReference type="PROSITE" id="PS50002">
    <property type="entry name" value="SH3"/>
    <property type="match status" value="1"/>
</dbReference>
<evidence type="ECO:0000256" key="7">
    <source>
        <dbReference type="SAM" id="MobiDB-lite"/>
    </source>
</evidence>
<evidence type="ECO:0000259" key="8">
    <source>
        <dbReference type="PROSITE" id="PS50002"/>
    </source>
</evidence>
<evidence type="ECO:0000256" key="6">
    <source>
        <dbReference type="PROSITE-ProRule" id="PRU00192"/>
    </source>
</evidence>
<dbReference type="InterPro" id="IPR019497">
    <property type="entry name" value="Sorting_nexin_WASP-bd-dom"/>
</dbReference>
<dbReference type="SMART" id="SM00326">
    <property type="entry name" value="SH3"/>
    <property type="match status" value="1"/>
</dbReference>
<evidence type="ECO:0000256" key="3">
    <source>
        <dbReference type="ARBA" id="ARBA00022443"/>
    </source>
</evidence>
<dbReference type="InterPro" id="IPR036028">
    <property type="entry name" value="SH3-like_dom_sf"/>
</dbReference>
<dbReference type="Gene3D" id="2.30.30.40">
    <property type="entry name" value="SH3 Domains"/>
    <property type="match status" value="1"/>
</dbReference>
<keyword evidence="3 6" id="KW-0728">SH3 domain</keyword>
<dbReference type="GO" id="GO:0005886">
    <property type="term" value="C:plasma membrane"/>
    <property type="evidence" value="ECO:0007669"/>
    <property type="project" value="TreeGrafter"/>
</dbReference>
<reference evidence="10" key="1">
    <citation type="submission" date="2023-06" db="EMBL/GenBank/DDBJ databases">
        <authorList>
            <person name="Delattre M."/>
        </authorList>
    </citation>
    <scope>NUCLEOTIDE SEQUENCE</scope>
    <source>
        <strain evidence="10">AF72</strain>
    </source>
</reference>
<evidence type="ECO:0000313" key="11">
    <source>
        <dbReference type="Proteomes" id="UP001177023"/>
    </source>
</evidence>
<keyword evidence="11" id="KW-1185">Reference proteome</keyword>
<dbReference type="Gene3D" id="3.30.1520.10">
    <property type="entry name" value="Phox-like domain"/>
    <property type="match status" value="1"/>
</dbReference>
<feature type="region of interest" description="Disordered" evidence="7">
    <location>
        <begin position="194"/>
        <end position="292"/>
    </location>
</feature>
<dbReference type="EMBL" id="CATQJA010002657">
    <property type="protein sequence ID" value="CAJ0579693.1"/>
    <property type="molecule type" value="Genomic_DNA"/>
</dbReference>
<dbReference type="InterPro" id="IPR027267">
    <property type="entry name" value="AH/BAR_dom_sf"/>
</dbReference>
<dbReference type="GO" id="GO:0016197">
    <property type="term" value="P:endosomal transport"/>
    <property type="evidence" value="ECO:0007669"/>
    <property type="project" value="TreeGrafter"/>
</dbReference>
<dbReference type="SMART" id="SM00312">
    <property type="entry name" value="PX"/>
    <property type="match status" value="1"/>
</dbReference>
<accession>A0AA36G6A9</accession>
<comment type="similarity">
    <text evidence="2">Belongs to the sorting nexin family.</text>
</comment>
<evidence type="ECO:0000256" key="4">
    <source>
        <dbReference type="ARBA" id="ARBA00023136"/>
    </source>
</evidence>